<proteinExistence type="predicted"/>
<evidence type="ECO:0008006" key="4">
    <source>
        <dbReference type="Google" id="ProtNLM"/>
    </source>
</evidence>
<dbReference type="Pfam" id="PF06210">
    <property type="entry name" value="DUF1003"/>
    <property type="match status" value="1"/>
</dbReference>
<dbReference type="InterPro" id="IPR010406">
    <property type="entry name" value="DUF1003"/>
</dbReference>
<name>A0A6J4KBF7_9BACT</name>
<gene>
    <name evidence="3" type="ORF">AVDCRST_MAG68-356</name>
</gene>
<organism evidence="3">
    <name type="scientific">uncultured Gemmatimonadota bacterium</name>
    <dbReference type="NCBI Taxonomy" id="203437"/>
    <lineage>
        <taxon>Bacteria</taxon>
        <taxon>Pseudomonadati</taxon>
        <taxon>Gemmatimonadota</taxon>
        <taxon>environmental samples</taxon>
    </lineage>
</organism>
<feature type="region of interest" description="Disordered" evidence="1">
    <location>
        <begin position="1"/>
        <end position="22"/>
    </location>
</feature>
<evidence type="ECO:0000256" key="2">
    <source>
        <dbReference type="SAM" id="Phobius"/>
    </source>
</evidence>
<evidence type="ECO:0000313" key="3">
    <source>
        <dbReference type="EMBL" id="CAA9300480.1"/>
    </source>
</evidence>
<dbReference type="AlphaFoldDB" id="A0A6J4KBF7"/>
<dbReference type="EMBL" id="CADCTW010000025">
    <property type="protein sequence ID" value="CAA9300480.1"/>
    <property type="molecule type" value="Genomic_DNA"/>
</dbReference>
<feature type="transmembrane region" description="Helical" evidence="2">
    <location>
        <begin position="68"/>
        <end position="90"/>
    </location>
</feature>
<reference evidence="3" key="1">
    <citation type="submission" date="2020-02" db="EMBL/GenBank/DDBJ databases">
        <authorList>
            <person name="Meier V. D."/>
        </authorList>
    </citation>
    <scope>NUCLEOTIDE SEQUENCE</scope>
    <source>
        <strain evidence="3">AVDCRST_MAG68</strain>
    </source>
</reference>
<keyword evidence="2" id="KW-0812">Transmembrane</keyword>
<feature type="transmembrane region" description="Helical" evidence="2">
    <location>
        <begin position="96"/>
        <end position="118"/>
    </location>
</feature>
<sequence length="192" mass="21325">MKRAQSGTTGDPPVPPRQMPDARATPLVSDVVDRNIVALLSRREQQRAEQGTTDRISGAVTAFTGRMLLVYLHLAIFGSWIVVNLGWTQIRPFDPSFVILAMIASVEGIFLSAFVLIAQNRLQAAADERADLDLQASLLAEHEITRLVVLVREIARRMNVDVARDPELDELAQDVAPEKLLDRMDAHARHLN</sequence>
<accession>A0A6J4KBF7</accession>
<keyword evidence="2" id="KW-0472">Membrane</keyword>
<evidence type="ECO:0000256" key="1">
    <source>
        <dbReference type="SAM" id="MobiDB-lite"/>
    </source>
</evidence>
<protein>
    <recommendedName>
        <fullName evidence="4">DUF1003 domain-containing protein</fullName>
    </recommendedName>
</protein>
<keyword evidence="2" id="KW-1133">Transmembrane helix</keyword>